<dbReference type="GO" id="GO:0016491">
    <property type="term" value="F:oxidoreductase activity"/>
    <property type="evidence" value="ECO:0007669"/>
    <property type="project" value="UniProtKB-KW"/>
</dbReference>
<proteinExistence type="inferred from homology"/>
<comment type="similarity">
    <text evidence="4">Belongs to the carotenoid/retinoid oxidoreductase family.</text>
</comment>
<sequence length="491" mass="54054">MSARRAVVIGAGLGGLALALRLLHQGLEVVVLEQEPEIGGRAAQIRGRGYTFDAGPSLITMPWVLEELFALAGVRLQDRLQLRRLDPFYRISWQGERRSFLFSGDRDAMLEQIRQFSPADAGRYDAFLAASRRIYEEAILVAGRQDFQRFSSFLRLLPAMLRMGAVRPVDSFVGRFFKEPHVRQAFGFHPLFIGGDPFRVPAVYAALAYLQIEQGVWYAAGGVHALVQELGRLVRSGGGRIVTGRRVSRILTSGDRVRGVRTEEGEQVSADLVVSNADALATQAQLLERRPSKLTTTMSCFLLYLGTRRPYPSLHHHTLLVGRDYSRFIGDVTRRRRLPEDLSLYVHAPARTEPAMATGGGESIAVLLPVPNLAAGVDWERSGSVLRDRVVDALQSQEGLGLECLRESIEFEASWTPLDFRDRLGAVDGNAFAAEPTLSQSAYFRTPNRDRRLSGMYYVGAGTHPGAGIPGVLLGAEVTAALVARDTDGRP</sequence>
<dbReference type="InterPro" id="IPR036188">
    <property type="entry name" value="FAD/NAD-bd_sf"/>
</dbReference>
<evidence type="ECO:0000313" key="6">
    <source>
        <dbReference type="EMBL" id="MBJ7598552.1"/>
    </source>
</evidence>
<feature type="domain" description="Amine oxidase" evidence="5">
    <location>
        <begin position="13"/>
        <end position="483"/>
    </location>
</feature>
<dbReference type="PANTHER" id="PTHR43734">
    <property type="entry name" value="PHYTOENE DESATURASE"/>
    <property type="match status" value="1"/>
</dbReference>
<dbReference type="InterPro" id="IPR014105">
    <property type="entry name" value="Carotenoid/retinoid_OxRdtase"/>
</dbReference>
<dbReference type="Pfam" id="PF01593">
    <property type="entry name" value="Amino_oxidase"/>
    <property type="match status" value="1"/>
</dbReference>
<keyword evidence="3 4" id="KW-0560">Oxidoreductase</keyword>
<dbReference type="RefSeq" id="WP_338201643.1">
    <property type="nucleotide sequence ID" value="NZ_JAEKNR010000117.1"/>
</dbReference>
<comment type="pathway">
    <text evidence="1 4">Carotenoid biosynthesis.</text>
</comment>
<gene>
    <name evidence="6" type="primary">crtI</name>
    <name evidence="6" type="ORF">JF922_10770</name>
</gene>
<protein>
    <submittedName>
        <fullName evidence="6">Phytoene desaturase</fullName>
    </submittedName>
</protein>
<name>A0A934NDL2_9BACT</name>
<comment type="caution">
    <text evidence="6">The sequence shown here is derived from an EMBL/GenBank/DDBJ whole genome shotgun (WGS) entry which is preliminary data.</text>
</comment>
<reference evidence="6" key="1">
    <citation type="submission" date="2020-10" db="EMBL/GenBank/DDBJ databases">
        <title>Ca. Dormibacterota MAGs.</title>
        <authorList>
            <person name="Montgomery K."/>
        </authorList>
    </citation>
    <scope>NUCLEOTIDE SEQUENCE [LARGE SCALE GENOMIC DNA]</scope>
    <source>
        <strain evidence="6">SC8812_S17_10</strain>
    </source>
</reference>
<organism evidence="6 7">
    <name type="scientific">Candidatus Nephthysia bennettiae</name>
    <dbReference type="NCBI Taxonomy" id="3127016"/>
    <lineage>
        <taxon>Bacteria</taxon>
        <taxon>Bacillati</taxon>
        <taxon>Candidatus Dormiibacterota</taxon>
        <taxon>Candidatus Dormibacteria</taxon>
        <taxon>Candidatus Dormibacterales</taxon>
        <taxon>Candidatus Dormibacteraceae</taxon>
        <taxon>Candidatus Nephthysia</taxon>
    </lineage>
</organism>
<dbReference type="GO" id="GO:0016117">
    <property type="term" value="P:carotenoid biosynthetic process"/>
    <property type="evidence" value="ECO:0007669"/>
    <property type="project" value="UniProtKB-KW"/>
</dbReference>
<dbReference type="Gene3D" id="3.50.50.60">
    <property type="entry name" value="FAD/NAD(P)-binding domain"/>
    <property type="match status" value="2"/>
</dbReference>
<dbReference type="PANTHER" id="PTHR43734:SF1">
    <property type="entry name" value="PHYTOENE DESATURASE"/>
    <property type="match status" value="1"/>
</dbReference>
<dbReference type="EMBL" id="JAEKNR010000117">
    <property type="protein sequence ID" value="MBJ7598552.1"/>
    <property type="molecule type" value="Genomic_DNA"/>
</dbReference>
<dbReference type="NCBIfam" id="TIGR02734">
    <property type="entry name" value="crtI_fam"/>
    <property type="match status" value="1"/>
</dbReference>
<dbReference type="InterPro" id="IPR002937">
    <property type="entry name" value="Amino_oxidase"/>
</dbReference>
<evidence type="ECO:0000256" key="1">
    <source>
        <dbReference type="ARBA" id="ARBA00004829"/>
    </source>
</evidence>
<evidence type="ECO:0000259" key="5">
    <source>
        <dbReference type="Pfam" id="PF01593"/>
    </source>
</evidence>
<evidence type="ECO:0000256" key="4">
    <source>
        <dbReference type="RuleBase" id="RU362075"/>
    </source>
</evidence>
<keyword evidence="7" id="KW-1185">Reference proteome</keyword>
<accession>A0A934NDL2</accession>
<keyword evidence="2 4" id="KW-0125">Carotenoid biosynthesis</keyword>
<evidence type="ECO:0000256" key="3">
    <source>
        <dbReference type="ARBA" id="ARBA00023002"/>
    </source>
</evidence>
<dbReference type="SUPFAM" id="SSF51905">
    <property type="entry name" value="FAD/NAD(P)-binding domain"/>
    <property type="match status" value="1"/>
</dbReference>
<dbReference type="AlphaFoldDB" id="A0A934NDL2"/>
<evidence type="ECO:0000313" key="7">
    <source>
        <dbReference type="Proteomes" id="UP000612893"/>
    </source>
</evidence>
<evidence type="ECO:0000256" key="2">
    <source>
        <dbReference type="ARBA" id="ARBA00022746"/>
    </source>
</evidence>
<dbReference type="Proteomes" id="UP000612893">
    <property type="component" value="Unassembled WGS sequence"/>
</dbReference>